<evidence type="ECO:0000313" key="1">
    <source>
        <dbReference type="EMBL" id="GAL61431.1"/>
    </source>
</evidence>
<name>A0A090V9F4_9FLAO</name>
<dbReference type="AlphaFoldDB" id="A0A090V9F4"/>
<evidence type="ECO:0000313" key="3">
    <source>
        <dbReference type="Proteomes" id="UP000029644"/>
    </source>
</evidence>
<proteinExistence type="predicted"/>
<sequence length="71" mass="7774">MKKLSDFQENKVELKNVKGGTTFSSRFIKAHPGPLSDPGNYIASASHDVNGVWSHLEMAPLDSSITPRYLG</sequence>
<accession>A0A4R8MK15</accession>
<comment type="caution">
    <text evidence="1">The sequence shown here is derived from an EMBL/GenBank/DDBJ whole genome shotgun (WGS) entry which is preliminary data.</text>
</comment>
<dbReference type="RefSeq" id="WP_042503174.1">
    <property type="nucleotide sequence ID" value="NZ_BBNQ01000002.1"/>
</dbReference>
<accession>A0A090V9F4</accession>
<evidence type="ECO:0000313" key="4">
    <source>
        <dbReference type="Proteomes" id="UP000294824"/>
    </source>
</evidence>
<reference evidence="2 4" key="2">
    <citation type="submission" date="2019-03" db="EMBL/GenBank/DDBJ databases">
        <title>Genomic Encyclopedia of Type Strains, Phase III (KMG-III): the genomes of soil and plant-associated and newly described type strains.</title>
        <authorList>
            <person name="Whitman W."/>
        </authorList>
    </citation>
    <scope>NUCLEOTIDE SEQUENCE [LARGE SCALE GENOMIC DNA]</scope>
    <source>
        <strain evidence="2 4">CECT 8301</strain>
    </source>
</reference>
<evidence type="ECO:0000313" key="2">
    <source>
        <dbReference type="EMBL" id="TDY64722.1"/>
    </source>
</evidence>
<dbReference type="Proteomes" id="UP000294824">
    <property type="component" value="Unassembled WGS sequence"/>
</dbReference>
<keyword evidence="4" id="KW-1185">Reference proteome</keyword>
<dbReference type="Proteomes" id="UP000029644">
    <property type="component" value="Unassembled WGS sequence"/>
</dbReference>
<dbReference type="EMBL" id="BBNQ01000002">
    <property type="protein sequence ID" value="GAL61431.1"/>
    <property type="molecule type" value="Genomic_DNA"/>
</dbReference>
<protein>
    <submittedName>
        <fullName evidence="1">Uncharacterized protein</fullName>
    </submittedName>
</protein>
<reference evidence="1 3" key="1">
    <citation type="journal article" date="2014" name="Genome Announc.">
        <title>Draft Genome Sequences of Marine Flavobacterium Algibacter lectus Strains SS8 and NR4.</title>
        <authorList>
            <person name="Takatani N."/>
            <person name="Nakanishi M."/>
            <person name="Meirelles P."/>
            <person name="Mino S."/>
            <person name="Suda W."/>
            <person name="Oshima K."/>
            <person name="Hattori M."/>
            <person name="Ohkuma M."/>
            <person name="Hosokawa M."/>
            <person name="Miyashita K."/>
            <person name="Thompson F.L."/>
            <person name="Niwa A."/>
            <person name="Sawabe T."/>
            <person name="Sawabe T."/>
        </authorList>
    </citation>
    <scope>NUCLEOTIDE SEQUENCE [LARGE SCALE GENOMIC DNA]</scope>
    <source>
        <strain evidence="1 3">JCM 19300</strain>
    </source>
</reference>
<dbReference type="EMBL" id="SORL01000007">
    <property type="protein sequence ID" value="TDY64722.1"/>
    <property type="molecule type" value="Genomic_DNA"/>
</dbReference>
<gene>
    <name evidence="2" type="ORF">DFQ06_1642</name>
    <name evidence="1" type="ORF">JCM19300_4377</name>
</gene>
<organism evidence="1 3">
    <name type="scientific">Algibacter lectus</name>
    <dbReference type="NCBI Taxonomy" id="221126"/>
    <lineage>
        <taxon>Bacteria</taxon>
        <taxon>Pseudomonadati</taxon>
        <taxon>Bacteroidota</taxon>
        <taxon>Flavobacteriia</taxon>
        <taxon>Flavobacteriales</taxon>
        <taxon>Flavobacteriaceae</taxon>
        <taxon>Algibacter</taxon>
    </lineage>
</organism>